<dbReference type="InterPro" id="IPR032427">
    <property type="entry name" value="P22_portal"/>
</dbReference>
<proteinExistence type="predicted"/>
<protein>
    <recommendedName>
        <fullName evidence="2">Portal protein</fullName>
    </recommendedName>
</protein>
<dbReference type="EMBL" id="MT144290">
    <property type="protein sequence ID" value="QJA51813.1"/>
    <property type="molecule type" value="Genomic_DNA"/>
</dbReference>
<organism evidence="1">
    <name type="scientific">viral metagenome</name>
    <dbReference type="NCBI Taxonomy" id="1070528"/>
    <lineage>
        <taxon>unclassified sequences</taxon>
        <taxon>metagenomes</taxon>
        <taxon>organismal metagenomes</taxon>
    </lineage>
</organism>
<evidence type="ECO:0000313" key="1">
    <source>
        <dbReference type="EMBL" id="QJA51813.1"/>
    </source>
</evidence>
<evidence type="ECO:0008006" key="2">
    <source>
        <dbReference type="Google" id="ProtNLM"/>
    </source>
</evidence>
<dbReference type="AlphaFoldDB" id="A0A6H1ZV55"/>
<dbReference type="Pfam" id="PF16510">
    <property type="entry name" value="P22_portal"/>
    <property type="match status" value="1"/>
</dbReference>
<reference evidence="1" key="1">
    <citation type="submission" date="2020-03" db="EMBL/GenBank/DDBJ databases">
        <title>The deep terrestrial virosphere.</title>
        <authorList>
            <person name="Holmfeldt K."/>
            <person name="Nilsson E."/>
            <person name="Simone D."/>
            <person name="Lopez-Fernandez M."/>
            <person name="Wu X."/>
            <person name="de Brujin I."/>
            <person name="Lundin D."/>
            <person name="Andersson A."/>
            <person name="Bertilsson S."/>
            <person name="Dopson M."/>
        </authorList>
    </citation>
    <scope>NUCLEOTIDE SEQUENCE</scope>
    <source>
        <strain evidence="1">TM448A02308</strain>
    </source>
</reference>
<name>A0A6H1ZV55_9ZZZZ</name>
<gene>
    <name evidence="1" type="ORF">TM448A02308_0008</name>
</gene>
<sequence length="642" mass="73701">MRKFISKPNKPIDDEKLPLGLSDLLRLHDRIAEKFMTYWTSMDENERYRFANHFSPTQRQKIESQDRLPYSMPFVANKLIPISVEQRKSRTKYKVKDPVGFDDAVKASIATVQLNHVCRRSRTEEIESDVFDQGLFIKFGARDWFVDDSKHYTEIKDRILDYRQVVWDLNAVRYDLGDKLFAAKLDKEHRYVLDQRYGTNVLDDTAEGVLGSWSGRDKTTYYVKENPNDLNELDIITKFTHYQKVTRKKYVLIFHDKANALGGNIEEQHETLKEARLRAVELDFQYSAQGFSSEFFIEEAYVNEYDKYVFVYNKILEFEETSIPADIDRDLCPISIFFAIFMQGEFISMLDFMKSPQQFLDRLWAQMDFSLGKDIKDTIQGNPQLLADNETPETAAAKLQKGGGIIWTKTQPGQDVFSSLKGQGLNPQYMQLSTILQGYLEDLGGGRSFQGLAEGKNESGVSVEKKQQAGAAVAYTFLDNFSRHKRNHGEKLLWAIGEYETDEKLIAVHGTELKPAQIQLLMQSGVYQASEISKNAGSITVNKGGVSYLKNSALELLVSEDEFSDTQREKSLAYSLKAAEVMPEIRVTRIFQEKVLSGIGYDFDEVQEMMQELDMMRQQQAQQAEFDQKKGVAEMLMKNKAS</sequence>
<accession>A0A6H1ZV55</accession>